<dbReference type="OrthoDB" id="9785233at2"/>
<accession>A0A094JE45</accession>
<dbReference type="eggNOG" id="COG1843">
    <property type="taxonomic scope" value="Bacteria"/>
</dbReference>
<evidence type="ECO:0000259" key="7">
    <source>
        <dbReference type="Pfam" id="PF13861"/>
    </source>
</evidence>
<protein>
    <recommendedName>
        <fullName evidence="2 5">Basal-body rod modification protein FlgD</fullName>
    </recommendedName>
</protein>
<dbReference type="Pfam" id="PF13860">
    <property type="entry name" value="FlgD_ig"/>
    <property type="match status" value="1"/>
</dbReference>
<comment type="function">
    <text evidence="4 5">Required for flagellar hook formation. May act as a scaffolding protein.</text>
</comment>
<dbReference type="RefSeq" id="WP_037441025.1">
    <property type="nucleotide sequence ID" value="NZ_JPEO01000003.1"/>
</dbReference>
<evidence type="ECO:0000256" key="4">
    <source>
        <dbReference type="ARBA" id="ARBA00024746"/>
    </source>
</evidence>
<keyword evidence="3 5" id="KW-1005">Bacterial flagellum biogenesis</keyword>
<feature type="domain" description="FlgD Tudor-like" evidence="7">
    <location>
        <begin position="85"/>
        <end position="212"/>
    </location>
</feature>
<evidence type="ECO:0000313" key="9">
    <source>
        <dbReference type="Proteomes" id="UP000029264"/>
    </source>
</evidence>
<dbReference type="AlphaFoldDB" id="A0A094JE45"/>
<dbReference type="Proteomes" id="UP000029264">
    <property type="component" value="Unassembled WGS sequence"/>
</dbReference>
<dbReference type="Gene3D" id="2.60.40.4070">
    <property type="match status" value="1"/>
</dbReference>
<comment type="similarity">
    <text evidence="1 5">Belongs to the FlgD family.</text>
</comment>
<sequence>MVDSISQGSTATNFAAANNIASNGQDLSNMFMELLVAQISHQNPLDPSDGTEYVTQLAQFSSLESLQGIKENTAANQSSLDAMKVLETTQLVGREVSVPAANVVLEQDGEVSGAVNLTSPASAVTAQLYNADGDLVAEQQLSYSGVGTLNFHFSEQAAGQYSVKVSAQQQSGLSAELTPWLNGTVERVSVGDSAEDILLQVNGLGNYNLSDINQLVTKS</sequence>
<evidence type="ECO:0000256" key="1">
    <source>
        <dbReference type="ARBA" id="ARBA00010577"/>
    </source>
</evidence>
<evidence type="ECO:0000256" key="5">
    <source>
        <dbReference type="RuleBase" id="RU362076"/>
    </source>
</evidence>
<evidence type="ECO:0000313" key="8">
    <source>
        <dbReference type="EMBL" id="KFZ38200.1"/>
    </source>
</evidence>
<comment type="caution">
    <text evidence="8">The sequence shown here is derived from an EMBL/GenBank/DDBJ whole genome shotgun (WGS) entry which is preliminary data.</text>
</comment>
<evidence type="ECO:0000259" key="6">
    <source>
        <dbReference type="Pfam" id="PF13860"/>
    </source>
</evidence>
<feature type="domain" description="FlgD/Vpr Ig-like" evidence="6">
    <location>
        <begin position="105"/>
        <end position="170"/>
    </location>
</feature>
<dbReference type="GO" id="GO:0044781">
    <property type="term" value="P:bacterial-type flagellum organization"/>
    <property type="evidence" value="ECO:0007669"/>
    <property type="project" value="UniProtKB-UniRule"/>
</dbReference>
<dbReference type="Pfam" id="PF03963">
    <property type="entry name" value="FlgD"/>
    <property type="match status" value="1"/>
</dbReference>
<proteinExistence type="inferred from homology"/>
<dbReference type="STRING" id="1515746.HR45_06790"/>
<dbReference type="InterPro" id="IPR025965">
    <property type="entry name" value="FlgD/Vpr_Ig-like"/>
</dbReference>
<dbReference type="InterPro" id="IPR025963">
    <property type="entry name" value="FLgD_Tudor"/>
</dbReference>
<gene>
    <name evidence="8" type="ORF">HR45_06790</name>
</gene>
<evidence type="ECO:0000256" key="2">
    <source>
        <dbReference type="ARBA" id="ARBA00016013"/>
    </source>
</evidence>
<dbReference type="InterPro" id="IPR005648">
    <property type="entry name" value="FlgD"/>
</dbReference>
<dbReference type="Gene3D" id="2.30.30.910">
    <property type="match status" value="1"/>
</dbReference>
<dbReference type="EMBL" id="JPEO01000003">
    <property type="protein sequence ID" value="KFZ38200.1"/>
    <property type="molecule type" value="Genomic_DNA"/>
</dbReference>
<name>A0A094JE45_9GAMM</name>
<organism evidence="8 9">
    <name type="scientific">Shewanella mangrovi</name>
    <dbReference type="NCBI Taxonomy" id="1515746"/>
    <lineage>
        <taxon>Bacteria</taxon>
        <taxon>Pseudomonadati</taxon>
        <taxon>Pseudomonadota</taxon>
        <taxon>Gammaproteobacteria</taxon>
        <taxon>Alteromonadales</taxon>
        <taxon>Shewanellaceae</taxon>
        <taxon>Shewanella</taxon>
    </lineage>
</organism>
<dbReference type="Pfam" id="PF13861">
    <property type="entry name" value="FLgD_tudor"/>
    <property type="match status" value="1"/>
</dbReference>
<evidence type="ECO:0000256" key="3">
    <source>
        <dbReference type="ARBA" id="ARBA00022795"/>
    </source>
</evidence>
<reference evidence="8 9" key="1">
    <citation type="submission" date="2014-06" db="EMBL/GenBank/DDBJ databases">
        <title>Shewanella sp. YQH10.</title>
        <authorList>
            <person name="Liu Y."/>
            <person name="Zeng R."/>
        </authorList>
    </citation>
    <scope>NUCLEOTIDE SEQUENCE [LARGE SCALE GENOMIC DNA]</scope>
    <source>
        <strain evidence="8 9">YQH10</strain>
    </source>
</reference>
<keyword evidence="9" id="KW-1185">Reference proteome</keyword>